<evidence type="ECO:0000259" key="3">
    <source>
        <dbReference type="PROSITE" id="PS51186"/>
    </source>
</evidence>
<protein>
    <submittedName>
        <fullName evidence="4">N-acetyltransferase</fullName>
    </submittedName>
</protein>
<name>A0ABP7YGF2_9ACTN</name>
<dbReference type="SUPFAM" id="SSF55729">
    <property type="entry name" value="Acyl-CoA N-acyltransferases (Nat)"/>
    <property type="match status" value="1"/>
</dbReference>
<dbReference type="CDD" id="cd04301">
    <property type="entry name" value="NAT_SF"/>
    <property type="match status" value="1"/>
</dbReference>
<evidence type="ECO:0000313" key="4">
    <source>
        <dbReference type="EMBL" id="GAA4135425.1"/>
    </source>
</evidence>
<dbReference type="InterPro" id="IPR000182">
    <property type="entry name" value="GNAT_dom"/>
</dbReference>
<dbReference type="EMBL" id="BAABDO010000018">
    <property type="protein sequence ID" value="GAA4135425.1"/>
    <property type="molecule type" value="Genomic_DNA"/>
</dbReference>
<dbReference type="InterPro" id="IPR016181">
    <property type="entry name" value="Acyl_CoA_acyltransferase"/>
</dbReference>
<sequence length="168" mass="18005">MSAWTTRPETSQDVADVRRVLQAAFPTAEEADLVDALRRDAAWLPGLAWVAEEPGGRVVGYALLTRCHVGEVPALALAPVAVLPAFQRRGVGEAVTAAALRAAERAGERLVIVLGHPEYYPRFGFTRASRFGIGVSFEVPDEALMALVLNEGAEVPRGVVRYPAPFGV</sequence>
<dbReference type="Gene3D" id="3.40.630.30">
    <property type="match status" value="1"/>
</dbReference>
<dbReference type="Pfam" id="PF13508">
    <property type="entry name" value="Acetyltransf_7"/>
    <property type="match status" value="1"/>
</dbReference>
<gene>
    <name evidence="4" type="ORF">GCM10022416_17980</name>
</gene>
<evidence type="ECO:0000256" key="2">
    <source>
        <dbReference type="ARBA" id="ARBA00023315"/>
    </source>
</evidence>
<feature type="domain" description="N-acetyltransferase" evidence="3">
    <location>
        <begin position="4"/>
        <end position="150"/>
    </location>
</feature>
<evidence type="ECO:0000256" key="1">
    <source>
        <dbReference type="ARBA" id="ARBA00022679"/>
    </source>
</evidence>
<keyword evidence="2" id="KW-0012">Acyltransferase</keyword>
<dbReference type="PROSITE" id="PS51186">
    <property type="entry name" value="GNAT"/>
    <property type="match status" value="1"/>
</dbReference>
<dbReference type="Proteomes" id="UP001500266">
    <property type="component" value="Unassembled WGS sequence"/>
</dbReference>
<proteinExistence type="predicted"/>
<reference evidence="5" key="1">
    <citation type="journal article" date="2019" name="Int. J. Syst. Evol. Microbiol.">
        <title>The Global Catalogue of Microorganisms (GCM) 10K type strain sequencing project: providing services to taxonomists for standard genome sequencing and annotation.</title>
        <authorList>
            <consortium name="The Broad Institute Genomics Platform"/>
            <consortium name="The Broad Institute Genome Sequencing Center for Infectious Disease"/>
            <person name="Wu L."/>
            <person name="Ma J."/>
        </authorList>
    </citation>
    <scope>NUCLEOTIDE SEQUENCE [LARGE SCALE GENOMIC DNA]</scope>
    <source>
        <strain evidence="5">JCM 17316</strain>
    </source>
</reference>
<evidence type="ECO:0000313" key="5">
    <source>
        <dbReference type="Proteomes" id="UP001500266"/>
    </source>
</evidence>
<dbReference type="PANTHER" id="PTHR43877:SF1">
    <property type="entry name" value="ACETYLTRANSFERASE"/>
    <property type="match status" value="1"/>
</dbReference>
<keyword evidence="1" id="KW-0808">Transferase</keyword>
<dbReference type="PANTHER" id="PTHR43877">
    <property type="entry name" value="AMINOALKYLPHOSPHONATE N-ACETYLTRANSFERASE-RELATED-RELATED"/>
    <property type="match status" value="1"/>
</dbReference>
<dbReference type="RefSeq" id="WP_345019323.1">
    <property type="nucleotide sequence ID" value="NZ_BAABDO010000018.1"/>
</dbReference>
<keyword evidence="5" id="KW-1185">Reference proteome</keyword>
<accession>A0ABP7YGF2</accession>
<organism evidence="4 5">
    <name type="scientific">Actinomadura keratinilytica</name>
    <dbReference type="NCBI Taxonomy" id="547461"/>
    <lineage>
        <taxon>Bacteria</taxon>
        <taxon>Bacillati</taxon>
        <taxon>Actinomycetota</taxon>
        <taxon>Actinomycetes</taxon>
        <taxon>Streptosporangiales</taxon>
        <taxon>Thermomonosporaceae</taxon>
        <taxon>Actinomadura</taxon>
    </lineage>
</organism>
<comment type="caution">
    <text evidence="4">The sequence shown here is derived from an EMBL/GenBank/DDBJ whole genome shotgun (WGS) entry which is preliminary data.</text>
</comment>
<dbReference type="InterPro" id="IPR050832">
    <property type="entry name" value="Bact_Acetyltransf"/>
</dbReference>